<evidence type="ECO:0000313" key="9">
    <source>
        <dbReference type="EMBL" id="MBK0401281.1"/>
    </source>
</evidence>
<evidence type="ECO:0000256" key="6">
    <source>
        <dbReference type="ARBA" id="ARBA00023136"/>
    </source>
</evidence>
<comment type="caution">
    <text evidence="7">Lacks conserved residue(s) required for the propagation of feature annotation.</text>
</comment>
<comment type="caution">
    <text evidence="9">The sequence shown here is derived from an EMBL/GenBank/DDBJ whole genome shotgun (WGS) entry which is preliminary data.</text>
</comment>
<gene>
    <name evidence="9" type="ORF">H0I76_18950</name>
</gene>
<evidence type="ECO:0000256" key="5">
    <source>
        <dbReference type="ARBA" id="ARBA00022989"/>
    </source>
</evidence>
<evidence type="ECO:0000256" key="7">
    <source>
        <dbReference type="RuleBase" id="RU369079"/>
    </source>
</evidence>
<evidence type="ECO:0000256" key="4">
    <source>
        <dbReference type="ARBA" id="ARBA00022692"/>
    </source>
</evidence>
<organism evidence="9 10">
    <name type="scientific">Thermohalobaculum xanthum</name>
    <dbReference type="NCBI Taxonomy" id="2753746"/>
    <lineage>
        <taxon>Bacteria</taxon>
        <taxon>Pseudomonadati</taxon>
        <taxon>Pseudomonadota</taxon>
        <taxon>Alphaproteobacteria</taxon>
        <taxon>Rhodobacterales</taxon>
        <taxon>Paracoccaceae</taxon>
        <taxon>Thermohalobaculum</taxon>
    </lineage>
</organism>
<feature type="transmembrane region" description="Helical" evidence="7">
    <location>
        <begin position="12"/>
        <end position="36"/>
    </location>
</feature>
<keyword evidence="5 7" id="KW-1133">Transmembrane helix</keyword>
<evidence type="ECO:0000256" key="1">
    <source>
        <dbReference type="ARBA" id="ARBA00004651"/>
    </source>
</evidence>
<keyword evidence="10" id="KW-1185">Reference proteome</keyword>
<proteinExistence type="inferred from homology"/>
<accession>A0A8J7SGY2</accession>
<evidence type="ECO:0000259" key="8">
    <source>
        <dbReference type="Pfam" id="PF04290"/>
    </source>
</evidence>
<evidence type="ECO:0000256" key="3">
    <source>
        <dbReference type="ARBA" id="ARBA00022475"/>
    </source>
</evidence>
<dbReference type="InterPro" id="IPR055348">
    <property type="entry name" value="DctQ"/>
</dbReference>
<sequence length="165" mass="17299">MDVVIHRLAAGWAILGGVVLAAIVLVTTANIALFAAHRVAALWGGSVAGLPGYEDFVRLAVSAAALMLLPWCQARRGHVAVDLFVSGMPAGLQRLLDRLWLALTVALAVFLLVMAAQGMAETRADGVLSPILGWPEWPFYLPGLASLALWAAVAASQAIARPVDP</sequence>
<feature type="transmembrane region" description="Helical" evidence="7">
    <location>
        <begin position="139"/>
        <end position="160"/>
    </location>
</feature>
<comment type="similarity">
    <text evidence="7">Belongs to the TRAP transporter small permease family.</text>
</comment>
<feature type="transmembrane region" description="Helical" evidence="7">
    <location>
        <begin position="95"/>
        <end position="119"/>
    </location>
</feature>
<reference evidence="9" key="1">
    <citation type="submission" date="2020-12" db="EMBL/GenBank/DDBJ databases">
        <title>Bacterial taxonomy.</title>
        <authorList>
            <person name="Pan X."/>
        </authorList>
    </citation>
    <scope>NUCLEOTIDE SEQUENCE</scope>
    <source>
        <strain evidence="9">M0105</strain>
    </source>
</reference>
<dbReference type="GO" id="GO:0022857">
    <property type="term" value="F:transmembrane transporter activity"/>
    <property type="evidence" value="ECO:0007669"/>
    <property type="project" value="UniProtKB-UniRule"/>
</dbReference>
<dbReference type="Pfam" id="PF04290">
    <property type="entry name" value="DctQ"/>
    <property type="match status" value="1"/>
</dbReference>
<comment type="subunit">
    <text evidence="7">The complex comprises the extracytoplasmic solute receptor protein and the two transmembrane proteins.</text>
</comment>
<protein>
    <recommendedName>
        <fullName evidence="7">TRAP transporter small permease protein</fullName>
    </recommendedName>
</protein>
<dbReference type="EMBL" id="JAEHHL010000017">
    <property type="protein sequence ID" value="MBK0401281.1"/>
    <property type="molecule type" value="Genomic_DNA"/>
</dbReference>
<name>A0A8J7SGY2_9RHOB</name>
<keyword evidence="7" id="KW-0997">Cell inner membrane</keyword>
<dbReference type="AlphaFoldDB" id="A0A8J7SGY2"/>
<comment type="function">
    <text evidence="7">Part of the tripartite ATP-independent periplasmic (TRAP) transport system.</text>
</comment>
<keyword evidence="2 7" id="KW-0813">Transport</keyword>
<dbReference type="GO" id="GO:0005886">
    <property type="term" value="C:plasma membrane"/>
    <property type="evidence" value="ECO:0007669"/>
    <property type="project" value="UniProtKB-SubCell"/>
</dbReference>
<evidence type="ECO:0000313" key="10">
    <source>
        <dbReference type="Proteomes" id="UP000655420"/>
    </source>
</evidence>
<keyword evidence="6 7" id="KW-0472">Membrane</keyword>
<dbReference type="Proteomes" id="UP000655420">
    <property type="component" value="Unassembled WGS sequence"/>
</dbReference>
<keyword evidence="4 7" id="KW-0812">Transmembrane</keyword>
<evidence type="ECO:0000256" key="2">
    <source>
        <dbReference type="ARBA" id="ARBA00022448"/>
    </source>
</evidence>
<comment type="subcellular location">
    <subcellularLocation>
        <location evidence="7">Cell inner membrane</location>
        <topology evidence="7">Multi-pass membrane protein</topology>
    </subcellularLocation>
    <subcellularLocation>
        <location evidence="1">Cell membrane</location>
        <topology evidence="1">Multi-pass membrane protein</topology>
    </subcellularLocation>
</comment>
<keyword evidence="3" id="KW-1003">Cell membrane</keyword>
<feature type="domain" description="Tripartite ATP-independent periplasmic transporters DctQ component" evidence="8">
    <location>
        <begin position="50"/>
        <end position="159"/>
    </location>
</feature>